<dbReference type="AlphaFoldDB" id="E6U5V8"/>
<reference evidence="1 2" key="1">
    <citation type="submission" date="2010-12" db="EMBL/GenBank/DDBJ databases">
        <title>Complete sequence of Ethanoligenens harbinense YUAN-3.</title>
        <authorList>
            <person name="Lucas S."/>
            <person name="Copeland A."/>
            <person name="Lapidus A."/>
            <person name="Cheng J.-F."/>
            <person name="Bruce D."/>
            <person name="Goodwin L."/>
            <person name="Pitluck S."/>
            <person name="Chertkov O."/>
            <person name="Misra M."/>
            <person name="Detter J.C."/>
            <person name="Han C."/>
            <person name="Tapia R."/>
            <person name="Land M."/>
            <person name="Hauser L."/>
            <person name="Jeffries C."/>
            <person name="Kyrpides N."/>
            <person name="Ivanova N."/>
            <person name="Mikhailova N."/>
            <person name="Wang A."/>
            <person name="Mouttaki H."/>
            <person name="He Z."/>
            <person name="Zhou J."/>
            <person name="Hemme C.L."/>
            <person name="Woyke T."/>
        </authorList>
    </citation>
    <scope>NUCLEOTIDE SEQUENCE [LARGE SCALE GENOMIC DNA]</scope>
    <source>
        <strain evidence="2">DSM 18485 / JCM 12961 / CGMCC 1.5033 / YUAN-3</strain>
    </source>
</reference>
<keyword evidence="2" id="KW-1185">Reference proteome</keyword>
<protein>
    <submittedName>
        <fullName evidence="1">Uncharacterized protein</fullName>
    </submittedName>
</protein>
<name>E6U5V8_ETHHY</name>
<dbReference type="HOGENOM" id="CLU_3041947_0_0_9"/>
<dbReference type="EMBL" id="CP002400">
    <property type="protein sequence ID" value="ADU27975.1"/>
    <property type="molecule type" value="Genomic_DNA"/>
</dbReference>
<evidence type="ECO:0000313" key="1">
    <source>
        <dbReference type="EMBL" id="ADU27975.1"/>
    </source>
</evidence>
<dbReference type="STRING" id="663278.Ethha_2481"/>
<organism evidence="1 2">
    <name type="scientific">Ethanoligenens harbinense (strain DSM 18485 / JCM 12961 / CGMCC 1.5033 / YUAN-3)</name>
    <dbReference type="NCBI Taxonomy" id="663278"/>
    <lineage>
        <taxon>Bacteria</taxon>
        <taxon>Bacillati</taxon>
        <taxon>Bacillota</taxon>
        <taxon>Clostridia</taxon>
        <taxon>Eubacteriales</taxon>
        <taxon>Oscillospiraceae</taxon>
        <taxon>Ethanoligenens</taxon>
    </lineage>
</organism>
<gene>
    <name evidence="1" type="ordered locus">Ethha_2481</name>
</gene>
<accession>E6U5V8</accession>
<proteinExistence type="predicted"/>
<evidence type="ECO:0000313" key="2">
    <source>
        <dbReference type="Proteomes" id="UP000001551"/>
    </source>
</evidence>
<dbReference type="Proteomes" id="UP000001551">
    <property type="component" value="Chromosome"/>
</dbReference>
<sequence length="59" mass="7103">MTQVKRFSRKLLIKIEDLSAKGYWPKEISRKLKITEDDVKKGLLKIYKDELAYENRFVE</sequence>
<dbReference type="KEGG" id="eha:Ethha_2481"/>
<dbReference type="RefSeq" id="WP_013486318.1">
    <property type="nucleotide sequence ID" value="NC_014828.1"/>
</dbReference>